<reference evidence="1" key="1">
    <citation type="journal article" date="2019" name="Environ. Microbiol.">
        <title>Fungal ecological strategies reflected in gene transcription - a case study of two litter decomposers.</title>
        <authorList>
            <person name="Barbi F."/>
            <person name="Kohler A."/>
            <person name="Barry K."/>
            <person name="Baskaran P."/>
            <person name="Daum C."/>
            <person name="Fauchery L."/>
            <person name="Ihrmark K."/>
            <person name="Kuo A."/>
            <person name="LaButti K."/>
            <person name="Lipzen A."/>
            <person name="Morin E."/>
            <person name="Grigoriev I.V."/>
            <person name="Henrissat B."/>
            <person name="Lindahl B."/>
            <person name="Martin F."/>
        </authorList>
    </citation>
    <scope>NUCLEOTIDE SEQUENCE</scope>
    <source>
        <strain evidence="1">JB14</strain>
    </source>
</reference>
<dbReference type="Proteomes" id="UP000799118">
    <property type="component" value="Unassembled WGS sequence"/>
</dbReference>
<dbReference type="AlphaFoldDB" id="A0A6A4I9F3"/>
<evidence type="ECO:0008006" key="3">
    <source>
        <dbReference type="Google" id="ProtNLM"/>
    </source>
</evidence>
<evidence type="ECO:0000313" key="2">
    <source>
        <dbReference type="Proteomes" id="UP000799118"/>
    </source>
</evidence>
<protein>
    <recommendedName>
        <fullName evidence="3">F-box domain-containing protein</fullName>
    </recommendedName>
</protein>
<dbReference type="EMBL" id="ML769397">
    <property type="protein sequence ID" value="KAE9407246.1"/>
    <property type="molecule type" value="Genomic_DNA"/>
</dbReference>
<name>A0A6A4I9F3_9AGAR</name>
<keyword evidence="2" id="KW-1185">Reference proteome</keyword>
<accession>A0A6A4I9F3</accession>
<sequence length="175" mass="19648">MNLNHGSGFNTLPLELYHLIAQKNPDDTSTFCALTRVSRRAYEAFNPILYERIDTLTLSTLALMEKARFPLTGPHPAAFVKSMVFEYPYENPSRLIGSANRLYSKDEKAKNKRLIALAPTSSTTFLKLASATISNVIFYGASVKSLEYRCKGLGLSDAFQNNNFSAFLIPRTLYY</sequence>
<proteinExistence type="predicted"/>
<evidence type="ECO:0000313" key="1">
    <source>
        <dbReference type="EMBL" id="KAE9407246.1"/>
    </source>
</evidence>
<gene>
    <name evidence="1" type="ORF">BT96DRAFT_986852</name>
</gene>
<dbReference type="OrthoDB" id="2837495at2759"/>
<organism evidence="1 2">
    <name type="scientific">Gymnopus androsaceus JB14</name>
    <dbReference type="NCBI Taxonomy" id="1447944"/>
    <lineage>
        <taxon>Eukaryota</taxon>
        <taxon>Fungi</taxon>
        <taxon>Dikarya</taxon>
        <taxon>Basidiomycota</taxon>
        <taxon>Agaricomycotina</taxon>
        <taxon>Agaricomycetes</taxon>
        <taxon>Agaricomycetidae</taxon>
        <taxon>Agaricales</taxon>
        <taxon>Marasmiineae</taxon>
        <taxon>Omphalotaceae</taxon>
        <taxon>Gymnopus</taxon>
    </lineage>
</organism>